<dbReference type="SUPFAM" id="SSF53067">
    <property type="entry name" value="Actin-like ATPase domain"/>
    <property type="match status" value="2"/>
</dbReference>
<sequence>MAADLLLGIDAGQTVTKACVFDREGRELGRGSARVQVSSPHPHWVERDLEDVWQATTAAIRAALVAATVPGSRIAAVGIVGHNDGLYLLDEAGLPVRAGVTAMDTRAHDVLEEWRAGPVWSRALELTGQVPYAGSPSALLAWFARHDPDVVERTRWVLFCKDWLRYRLTGQVATDPSEASAAFTSVRTQDYAAEALDLYGLPGLADKLPPLVASHAVAGEITAVGADATGLLPGTPVVTGAHDVDGTAVGLGAVRPGLLSLVAGTFSINQVVSTEVVVDERWQARSFVEPGRWLTMSTSPSSATNLDWWRGVFGLAADDDAYAVLEAEAAAALGGPSQLIYHPFLYGSPYGETASAAFLGVRGWHGRGDLVRGLLEGVVLGHRVHVDALRERFALEDVARLSGGAARSEVWSQMFADALDVEIEVADGSEAGARGGALLAALGVGWYDSLEQTADTVRIIRRHQPAPKRRQVLDDAYARFVATAAALRPLWEVHQSAGSA</sequence>
<evidence type="ECO:0000256" key="2">
    <source>
        <dbReference type="ARBA" id="ARBA00022679"/>
    </source>
</evidence>
<evidence type="ECO:0000313" key="6">
    <source>
        <dbReference type="EMBL" id="MBE1609758.1"/>
    </source>
</evidence>
<name>A0A927N2H8_9ACTN</name>
<gene>
    <name evidence="6" type="ORF">HEB94_006606</name>
</gene>
<dbReference type="EC" id="2.7.1.53" evidence="6"/>
<keyword evidence="3" id="KW-0418">Kinase</keyword>
<evidence type="ECO:0000259" key="4">
    <source>
        <dbReference type="Pfam" id="PF00370"/>
    </source>
</evidence>
<keyword evidence="2 6" id="KW-0808">Transferase</keyword>
<dbReference type="Proteomes" id="UP000638648">
    <property type="component" value="Unassembled WGS sequence"/>
</dbReference>
<dbReference type="GO" id="GO:0008744">
    <property type="term" value="F:L-xylulokinase activity"/>
    <property type="evidence" value="ECO:0007669"/>
    <property type="project" value="UniProtKB-EC"/>
</dbReference>
<dbReference type="AlphaFoldDB" id="A0A927N2H8"/>
<reference evidence="6" key="1">
    <citation type="submission" date="2020-10" db="EMBL/GenBank/DDBJ databases">
        <title>Sequencing the genomes of 1000 actinobacteria strains.</title>
        <authorList>
            <person name="Klenk H.-P."/>
        </authorList>
    </citation>
    <scope>NUCLEOTIDE SEQUENCE</scope>
    <source>
        <strain evidence="6">DSM 45354</strain>
    </source>
</reference>
<dbReference type="InterPro" id="IPR018485">
    <property type="entry name" value="FGGY_C"/>
</dbReference>
<protein>
    <submittedName>
        <fullName evidence="6">L-xylulokinase</fullName>
        <ecNumber evidence="6">2.7.1.53</ecNumber>
    </submittedName>
</protein>
<dbReference type="PANTHER" id="PTHR43095:SF3">
    <property type="entry name" value="L-XYLULOSE_3-KETO-L-GULONATE KINASE"/>
    <property type="match status" value="1"/>
</dbReference>
<proteinExistence type="inferred from homology"/>
<dbReference type="PIRSF" id="PIRSF000538">
    <property type="entry name" value="GlpK"/>
    <property type="match status" value="1"/>
</dbReference>
<organism evidence="6 7">
    <name type="scientific">Actinopolymorpha pittospori</name>
    <dbReference type="NCBI Taxonomy" id="648752"/>
    <lineage>
        <taxon>Bacteria</taxon>
        <taxon>Bacillati</taxon>
        <taxon>Actinomycetota</taxon>
        <taxon>Actinomycetes</taxon>
        <taxon>Propionibacteriales</taxon>
        <taxon>Actinopolymorphaceae</taxon>
        <taxon>Actinopolymorpha</taxon>
    </lineage>
</organism>
<feature type="domain" description="Carbohydrate kinase FGGY N-terminal" evidence="4">
    <location>
        <begin position="6"/>
        <end position="250"/>
    </location>
</feature>
<dbReference type="InterPro" id="IPR000577">
    <property type="entry name" value="Carb_kinase_FGGY"/>
</dbReference>
<evidence type="ECO:0000259" key="5">
    <source>
        <dbReference type="Pfam" id="PF02782"/>
    </source>
</evidence>
<keyword evidence="7" id="KW-1185">Reference proteome</keyword>
<evidence type="ECO:0000256" key="3">
    <source>
        <dbReference type="ARBA" id="ARBA00022777"/>
    </source>
</evidence>
<dbReference type="EMBL" id="JADBEM010000001">
    <property type="protein sequence ID" value="MBE1609758.1"/>
    <property type="molecule type" value="Genomic_DNA"/>
</dbReference>
<dbReference type="InterPro" id="IPR050406">
    <property type="entry name" value="FGGY_Carb_Kinase"/>
</dbReference>
<evidence type="ECO:0000313" key="7">
    <source>
        <dbReference type="Proteomes" id="UP000638648"/>
    </source>
</evidence>
<dbReference type="InterPro" id="IPR043129">
    <property type="entry name" value="ATPase_NBD"/>
</dbReference>
<evidence type="ECO:0000256" key="1">
    <source>
        <dbReference type="ARBA" id="ARBA00009156"/>
    </source>
</evidence>
<dbReference type="PANTHER" id="PTHR43095">
    <property type="entry name" value="SUGAR KINASE"/>
    <property type="match status" value="1"/>
</dbReference>
<dbReference type="CDD" id="cd07802">
    <property type="entry name" value="ASKHA_NBD_FGGY_EcLyxK-like"/>
    <property type="match status" value="1"/>
</dbReference>
<accession>A0A927N2H8</accession>
<dbReference type="Gene3D" id="3.30.420.40">
    <property type="match status" value="2"/>
</dbReference>
<dbReference type="Pfam" id="PF02782">
    <property type="entry name" value="FGGY_C"/>
    <property type="match status" value="1"/>
</dbReference>
<comment type="similarity">
    <text evidence="1">Belongs to the FGGY kinase family.</text>
</comment>
<feature type="domain" description="Carbohydrate kinase FGGY C-terminal" evidence="5">
    <location>
        <begin position="262"/>
        <end position="442"/>
    </location>
</feature>
<dbReference type="InterPro" id="IPR018484">
    <property type="entry name" value="FGGY_N"/>
</dbReference>
<dbReference type="RefSeq" id="WP_192753284.1">
    <property type="nucleotide sequence ID" value="NZ_BAABJL010000181.1"/>
</dbReference>
<dbReference type="Pfam" id="PF00370">
    <property type="entry name" value="FGGY_N"/>
    <property type="match status" value="1"/>
</dbReference>
<comment type="caution">
    <text evidence="6">The sequence shown here is derived from an EMBL/GenBank/DDBJ whole genome shotgun (WGS) entry which is preliminary data.</text>
</comment>